<dbReference type="AlphaFoldDB" id="A0A5N5HVG8"/>
<proteinExistence type="predicted"/>
<organism evidence="1 2">
    <name type="scientific">Pyrus ussuriensis x Pyrus communis</name>
    <dbReference type="NCBI Taxonomy" id="2448454"/>
    <lineage>
        <taxon>Eukaryota</taxon>
        <taxon>Viridiplantae</taxon>
        <taxon>Streptophyta</taxon>
        <taxon>Embryophyta</taxon>
        <taxon>Tracheophyta</taxon>
        <taxon>Spermatophyta</taxon>
        <taxon>Magnoliopsida</taxon>
        <taxon>eudicotyledons</taxon>
        <taxon>Gunneridae</taxon>
        <taxon>Pentapetalae</taxon>
        <taxon>rosids</taxon>
        <taxon>fabids</taxon>
        <taxon>Rosales</taxon>
        <taxon>Rosaceae</taxon>
        <taxon>Amygdaloideae</taxon>
        <taxon>Maleae</taxon>
        <taxon>Pyrus</taxon>
    </lineage>
</organism>
<name>A0A5N5HVG8_9ROSA</name>
<protein>
    <submittedName>
        <fullName evidence="1">Uncharacterized protein</fullName>
    </submittedName>
</protein>
<dbReference type="EMBL" id="SMOL01000143">
    <property type="protein sequence ID" value="KAB2630793.1"/>
    <property type="molecule type" value="Genomic_DNA"/>
</dbReference>
<reference evidence="1 2" key="1">
    <citation type="submission" date="2019-09" db="EMBL/GenBank/DDBJ databases">
        <authorList>
            <person name="Ou C."/>
        </authorList>
    </citation>
    <scope>NUCLEOTIDE SEQUENCE [LARGE SCALE GENOMIC DNA]</scope>
    <source>
        <strain evidence="1">S2</strain>
        <tissue evidence="1">Leaf</tissue>
    </source>
</reference>
<keyword evidence="2" id="KW-1185">Reference proteome</keyword>
<reference evidence="2" key="2">
    <citation type="submission" date="2019-10" db="EMBL/GenBank/DDBJ databases">
        <title>A de novo genome assembly of a pear dwarfing rootstock.</title>
        <authorList>
            <person name="Wang F."/>
            <person name="Wang J."/>
            <person name="Li S."/>
            <person name="Zhang Y."/>
            <person name="Fang M."/>
            <person name="Ma L."/>
            <person name="Zhao Y."/>
            <person name="Jiang S."/>
        </authorList>
    </citation>
    <scope>NUCLEOTIDE SEQUENCE [LARGE SCALE GENOMIC DNA]</scope>
</reference>
<accession>A0A5N5HVG8</accession>
<sequence length="109" mass="12274">MRSKQKKLFEFWPFCLQPGKLFAIKINPANRFNNMSWNSIGHYQRSLHILGNTPEAIISWLEKDGKTNPGQSHSINSSDIINVVLDFVNSAELSSAELDSNSRIILGTV</sequence>
<gene>
    <name evidence="1" type="ORF">D8674_008312</name>
</gene>
<evidence type="ECO:0000313" key="1">
    <source>
        <dbReference type="EMBL" id="KAB2630793.1"/>
    </source>
</evidence>
<reference evidence="1 2" key="3">
    <citation type="submission" date="2019-11" db="EMBL/GenBank/DDBJ databases">
        <title>A de novo genome assembly of a pear dwarfing rootstock.</title>
        <authorList>
            <person name="Wang F."/>
            <person name="Wang J."/>
            <person name="Li S."/>
            <person name="Zhang Y."/>
            <person name="Fang M."/>
            <person name="Ma L."/>
            <person name="Zhao Y."/>
            <person name="Jiang S."/>
        </authorList>
    </citation>
    <scope>NUCLEOTIDE SEQUENCE [LARGE SCALE GENOMIC DNA]</scope>
    <source>
        <strain evidence="1">S2</strain>
        <tissue evidence="1">Leaf</tissue>
    </source>
</reference>
<dbReference type="Proteomes" id="UP000327157">
    <property type="component" value="Chromosome 12"/>
</dbReference>
<evidence type="ECO:0000313" key="2">
    <source>
        <dbReference type="Proteomes" id="UP000327157"/>
    </source>
</evidence>
<comment type="caution">
    <text evidence="1">The sequence shown here is derived from an EMBL/GenBank/DDBJ whole genome shotgun (WGS) entry which is preliminary data.</text>
</comment>